<comment type="caution">
    <text evidence="1">The sequence shown here is derived from an EMBL/GenBank/DDBJ whole genome shotgun (WGS) entry which is preliminary data.</text>
</comment>
<protein>
    <recommendedName>
        <fullName evidence="3">Endonuclease/exonuclease/phosphatase domain-containing protein</fullName>
    </recommendedName>
</protein>
<sequence>MLHSPDGTILLGGDFNLVMDNDLDRSGHRYWQTGALTAAGRHWLVECGLEDVWRRAHPTLRDYSFYPAATKTYARLDFFLASQELLSRVMETTIEPRALTDHVPITVVVTLHQRQVGASGWRFRDSLLQTGATVESIRRAITDYLSFNDDGNTCMGTLWEALKAVVRGEVMSLSARDNKARREIREELEQRVAALERSHQSTGAPRIWRELEKVRQQLKRQDWDREEYAIARLKHKYYIRSNRCGKLLAHRLRAQHAASTIKLVRSPSGVEARTSDQIVEAFAEFYRGLYVADERSNVAPDIFLEGIAITPLGEREASSLDQLVRAEEVISAISRLQVGKSPGPDGFTALFYKTLCVELVPLLVRLFNSF</sequence>
<gene>
    <name evidence="1" type="ORF">NDU88_006439</name>
</gene>
<reference evidence="1" key="1">
    <citation type="journal article" date="2022" name="bioRxiv">
        <title>Sequencing and chromosome-scale assembly of the giantPleurodeles waltlgenome.</title>
        <authorList>
            <person name="Brown T."/>
            <person name="Elewa A."/>
            <person name="Iarovenko S."/>
            <person name="Subramanian E."/>
            <person name="Araus A.J."/>
            <person name="Petzold A."/>
            <person name="Susuki M."/>
            <person name="Suzuki K.-i.T."/>
            <person name="Hayashi T."/>
            <person name="Toyoda A."/>
            <person name="Oliveira C."/>
            <person name="Osipova E."/>
            <person name="Leigh N.D."/>
            <person name="Simon A."/>
            <person name="Yun M.H."/>
        </authorList>
    </citation>
    <scope>NUCLEOTIDE SEQUENCE</scope>
    <source>
        <strain evidence="1">20211129_DDA</strain>
        <tissue evidence="1">Liver</tissue>
    </source>
</reference>
<evidence type="ECO:0000313" key="1">
    <source>
        <dbReference type="EMBL" id="KAJ1181229.1"/>
    </source>
</evidence>
<dbReference type="Proteomes" id="UP001066276">
    <property type="component" value="Chromosome 3_2"/>
</dbReference>
<evidence type="ECO:0008006" key="3">
    <source>
        <dbReference type="Google" id="ProtNLM"/>
    </source>
</evidence>
<dbReference type="AlphaFoldDB" id="A0AAV7TYJ0"/>
<dbReference type="PANTHER" id="PTHR19446">
    <property type="entry name" value="REVERSE TRANSCRIPTASES"/>
    <property type="match status" value="1"/>
</dbReference>
<dbReference type="Gene3D" id="3.60.10.10">
    <property type="entry name" value="Endonuclease/exonuclease/phosphatase"/>
    <property type="match status" value="1"/>
</dbReference>
<proteinExistence type="predicted"/>
<dbReference type="EMBL" id="JANPWB010000006">
    <property type="protein sequence ID" value="KAJ1181229.1"/>
    <property type="molecule type" value="Genomic_DNA"/>
</dbReference>
<keyword evidence="2" id="KW-1185">Reference proteome</keyword>
<dbReference type="SUPFAM" id="SSF56219">
    <property type="entry name" value="DNase I-like"/>
    <property type="match status" value="1"/>
</dbReference>
<accession>A0AAV7TYJ0</accession>
<evidence type="ECO:0000313" key="2">
    <source>
        <dbReference type="Proteomes" id="UP001066276"/>
    </source>
</evidence>
<name>A0AAV7TYJ0_PLEWA</name>
<dbReference type="InterPro" id="IPR036691">
    <property type="entry name" value="Endo/exonu/phosph_ase_sf"/>
</dbReference>
<organism evidence="1 2">
    <name type="scientific">Pleurodeles waltl</name>
    <name type="common">Iberian ribbed newt</name>
    <dbReference type="NCBI Taxonomy" id="8319"/>
    <lineage>
        <taxon>Eukaryota</taxon>
        <taxon>Metazoa</taxon>
        <taxon>Chordata</taxon>
        <taxon>Craniata</taxon>
        <taxon>Vertebrata</taxon>
        <taxon>Euteleostomi</taxon>
        <taxon>Amphibia</taxon>
        <taxon>Batrachia</taxon>
        <taxon>Caudata</taxon>
        <taxon>Salamandroidea</taxon>
        <taxon>Salamandridae</taxon>
        <taxon>Pleurodelinae</taxon>
        <taxon>Pleurodeles</taxon>
    </lineage>
</organism>